<keyword evidence="4" id="KW-1185">Reference proteome</keyword>
<dbReference type="Pfam" id="PF13456">
    <property type="entry name" value="RVT_3"/>
    <property type="match status" value="1"/>
</dbReference>
<dbReference type="GO" id="GO:0004523">
    <property type="term" value="F:RNA-DNA hybrid ribonuclease activity"/>
    <property type="evidence" value="ECO:0007669"/>
    <property type="project" value="InterPro"/>
</dbReference>
<dbReference type="OrthoDB" id="1001388at2759"/>
<dbReference type="Gene3D" id="3.60.10.10">
    <property type="entry name" value="Endonuclease/exonuclease/phosphatase"/>
    <property type="match status" value="1"/>
</dbReference>
<reference evidence="4" key="1">
    <citation type="journal article" date="2019" name="Gigascience">
        <title>De novo genome assembly of the endangered Acer yangbiense, a plant species with extremely small populations endemic to Yunnan Province, China.</title>
        <authorList>
            <person name="Yang J."/>
            <person name="Wariss H.M."/>
            <person name="Tao L."/>
            <person name="Zhang R."/>
            <person name="Yun Q."/>
            <person name="Hollingsworth P."/>
            <person name="Dao Z."/>
            <person name="Luo G."/>
            <person name="Guo H."/>
            <person name="Ma Y."/>
            <person name="Sun W."/>
        </authorList>
    </citation>
    <scope>NUCLEOTIDE SEQUENCE [LARGE SCALE GENOMIC DNA]</scope>
    <source>
        <strain evidence="4">cv. Malutang</strain>
    </source>
</reference>
<dbReference type="Pfam" id="PF03372">
    <property type="entry name" value="Exo_endo_phos"/>
    <property type="match status" value="1"/>
</dbReference>
<dbReference type="GO" id="GO:0003676">
    <property type="term" value="F:nucleic acid binding"/>
    <property type="evidence" value="ECO:0007669"/>
    <property type="project" value="InterPro"/>
</dbReference>
<dbReference type="AlphaFoldDB" id="A0A5C7I4W9"/>
<dbReference type="InterPro" id="IPR002156">
    <property type="entry name" value="RNaseH_domain"/>
</dbReference>
<dbReference type="EMBL" id="VAHF01000004">
    <property type="protein sequence ID" value="TXG63522.1"/>
    <property type="molecule type" value="Genomic_DNA"/>
</dbReference>
<name>A0A5C7I4W9_9ROSI</name>
<comment type="caution">
    <text evidence="3">The sequence shown here is derived from an EMBL/GenBank/DDBJ whole genome shotgun (WGS) entry which is preliminary data.</text>
</comment>
<evidence type="ECO:0000313" key="3">
    <source>
        <dbReference type="EMBL" id="TXG63522.1"/>
    </source>
</evidence>
<dbReference type="PANTHER" id="PTHR33710">
    <property type="entry name" value="BNAC02G09200D PROTEIN"/>
    <property type="match status" value="1"/>
</dbReference>
<proteinExistence type="predicted"/>
<feature type="domain" description="Endonuclease/exonuclease/phosphatase" evidence="1">
    <location>
        <begin position="73"/>
        <end position="237"/>
    </location>
</feature>
<gene>
    <name evidence="3" type="ORF">EZV62_010516</name>
</gene>
<organism evidence="3 4">
    <name type="scientific">Acer yangbiense</name>
    <dbReference type="NCBI Taxonomy" id="1000413"/>
    <lineage>
        <taxon>Eukaryota</taxon>
        <taxon>Viridiplantae</taxon>
        <taxon>Streptophyta</taxon>
        <taxon>Embryophyta</taxon>
        <taxon>Tracheophyta</taxon>
        <taxon>Spermatophyta</taxon>
        <taxon>Magnoliopsida</taxon>
        <taxon>eudicotyledons</taxon>
        <taxon>Gunneridae</taxon>
        <taxon>Pentapetalae</taxon>
        <taxon>rosids</taxon>
        <taxon>malvids</taxon>
        <taxon>Sapindales</taxon>
        <taxon>Sapindaceae</taxon>
        <taxon>Hippocastanoideae</taxon>
        <taxon>Acereae</taxon>
        <taxon>Acer</taxon>
    </lineage>
</organism>
<dbReference type="InterPro" id="IPR036691">
    <property type="entry name" value="Endo/exonu/phosph_ase_sf"/>
</dbReference>
<sequence length="509" mass="57402">MSMGKKWKRMARESQRKTTAGLTIGGRVQEVSKRKVIFEDLVSDRVSKKGKLGSHRAGKIREVLEYEGGFGVDSSGRSGGLLLLWKNHCKVLVLSYSAGHIDARIHEDNGLQWRFSGIYGDPNPSNRMNTWTLMRRLKEVDNLPWVCGGDFNELLSMSEKLGGSEKAIRDIIRFRQVVDDCEFIDLGFSGPKFTWNNMREGRDNVQERLDRILASTNWRNMYQQITIEHLGFNTSDHRPLLMDWDRNTAYLHNRALVRKKKNYIPFLLDTRGIKQDSNEGMANVFFFYDLTYNYVIDILLLFFSTHSLDELNLFCMIMWAIWEHRNLVSINGKGLLPVQVVSKAEVLLDEFQTSISAVILVARPSPRPLPCGDWLAPPPGRLKLNSAVVTNNSYRNTALGSVICDDKGKIIAARARKFLGVFSKETSVLLALMEGLMLAKFLGLVVWIAEVDLLPVVSILNSSGTFLGDASFVVKDIKALMSDIGVHTCQASSHLGNSFPIWGTPWLAI</sequence>
<feature type="domain" description="RNase H type-1" evidence="2">
    <location>
        <begin position="386"/>
        <end position="482"/>
    </location>
</feature>
<dbReference type="SUPFAM" id="SSF56219">
    <property type="entry name" value="DNase I-like"/>
    <property type="match status" value="1"/>
</dbReference>
<dbReference type="InterPro" id="IPR005135">
    <property type="entry name" value="Endo/exonuclease/phosphatase"/>
</dbReference>
<protein>
    <submittedName>
        <fullName evidence="3">Uncharacterized protein</fullName>
    </submittedName>
</protein>
<evidence type="ECO:0000259" key="2">
    <source>
        <dbReference type="Pfam" id="PF13456"/>
    </source>
</evidence>
<accession>A0A5C7I4W9</accession>
<dbReference type="PANTHER" id="PTHR33710:SF71">
    <property type="entry name" value="ENDONUCLEASE_EXONUCLEASE_PHOSPHATASE DOMAIN-CONTAINING PROTEIN"/>
    <property type="match status" value="1"/>
</dbReference>
<evidence type="ECO:0000313" key="4">
    <source>
        <dbReference type="Proteomes" id="UP000323000"/>
    </source>
</evidence>
<evidence type="ECO:0000259" key="1">
    <source>
        <dbReference type="Pfam" id="PF03372"/>
    </source>
</evidence>
<dbReference type="Proteomes" id="UP000323000">
    <property type="component" value="Chromosome 4"/>
</dbReference>